<accession>A0ABR2QBW9</accession>
<gene>
    <name evidence="2" type="ORF">V6N11_012697</name>
</gene>
<dbReference type="PANTHER" id="PTHR34482:SF36">
    <property type="entry name" value="RETROTRANSPOSON GAG DOMAIN-CONTAINING PROTEIN"/>
    <property type="match status" value="1"/>
</dbReference>
<evidence type="ECO:0008006" key="4">
    <source>
        <dbReference type="Google" id="ProtNLM"/>
    </source>
</evidence>
<evidence type="ECO:0000313" key="3">
    <source>
        <dbReference type="Proteomes" id="UP001396334"/>
    </source>
</evidence>
<name>A0ABR2QBW9_9ROSI</name>
<dbReference type="Proteomes" id="UP001396334">
    <property type="component" value="Unassembled WGS sequence"/>
</dbReference>
<comment type="caution">
    <text evidence="2">The sequence shown here is derived from an EMBL/GenBank/DDBJ whole genome shotgun (WGS) entry which is preliminary data.</text>
</comment>
<dbReference type="EMBL" id="JBBPBN010000042">
    <property type="protein sequence ID" value="KAK8998166.1"/>
    <property type="molecule type" value="Genomic_DNA"/>
</dbReference>
<evidence type="ECO:0000313" key="2">
    <source>
        <dbReference type="EMBL" id="KAK8998166.1"/>
    </source>
</evidence>
<proteinExistence type="predicted"/>
<sequence length="171" mass="19968">MFETRLGRDSESHRDEHKLECAIALLADEALSWWETTTLTAPAENVTWIFFVEEFKKKYIIDQYLADQYIKTEKEKCRKFTDGLNEELSPMFTALEIIDFQILVNRVVATEAKMKVVEKGHDGNKSSKKQKREDKPQWQSKKAKYHNESSMTYTQLRGAISYRAHLLGISQ</sequence>
<protein>
    <recommendedName>
        <fullName evidence="4">Retrotransposon gag domain-containing protein</fullName>
    </recommendedName>
</protein>
<reference evidence="2 3" key="1">
    <citation type="journal article" date="2024" name="G3 (Bethesda)">
        <title>Genome assembly of Hibiscus sabdariffa L. provides insights into metabolisms of medicinal natural products.</title>
        <authorList>
            <person name="Kim T."/>
        </authorList>
    </citation>
    <scope>NUCLEOTIDE SEQUENCE [LARGE SCALE GENOMIC DNA]</scope>
    <source>
        <strain evidence="2">TK-2024</strain>
        <tissue evidence="2">Old leaves</tissue>
    </source>
</reference>
<feature type="compositionally biased region" description="Basic and acidic residues" evidence="1">
    <location>
        <begin position="118"/>
        <end position="136"/>
    </location>
</feature>
<dbReference type="PANTHER" id="PTHR34482">
    <property type="entry name" value="DNA DAMAGE-INDUCIBLE PROTEIN 1-LIKE"/>
    <property type="match status" value="1"/>
</dbReference>
<keyword evidence="3" id="KW-1185">Reference proteome</keyword>
<feature type="region of interest" description="Disordered" evidence="1">
    <location>
        <begin position="118"/>
        <end position="146"/>
    </location>
</feature>
<organism evidence="2 3">
    <name type="scientific">Hibiscus sabdariffa</name>
    <name type="common">roselle</name>
    <dbReference type="NCBI Taxonomy" id="183260"/>
    <lineage>
        <taxon>Eukaryota</taxon>
        <taxon>Viridiplantae</taxon>
        <taxon>Streptophyta</taxon>
        <taxon>Embryophyta</taxon>
        <taxon>Tracheophyta</taxon>
        <taxon>Spermatophyta</taxon>
        <taxon>Magnoliopsida</taxon>
        <taxon>eudicotyledons</taxon>
        <taxon>Gunneridae</taxon>
        <taxon>Pentapetalae</taxon>
        <taxon>rosids</taxon>
        <taxon>malvids</taxon>
        <taxon>Malvales</taxon>
        <taxon>Malvaceae</taxon>
        <taxon>Malvoideae</taxon>
        <taxon>Hibiscus</taxon>
    </lineage>
</organism>
<evidence type="ECO:0000256" key="1">
    <source>
        <dbReference type="SAM" id="MobiDB-lite"/>
    </source>
</evidence>